<dbReference type="EMBL" id="JAPXFL010000089">
    <property type="protein sequence ID" value="KAK9496340.1"/>
    <property type="molecule type" value="Genomic_DNA"/>
</dbReference>
<dbReference type="Proteomes" id="UP001461498">
    <property type="component" value="Unassembled WGS sequence"/>
</dbReference>
<comment type="caution">
    <text evidence="1">The sequence shown here is derived from an EMBL/GenBank/DDBJ whole genome shotgun (WGS) entry which is preliminary data.</text>
</comment>
<protein>
    <submittedName>
        <fullName evidence="1">Uncharacterized protein</fullName>
    </submittedName>
</protein>
<gene>
    <name evidence="1" type="ORF">O3M35_013357</name>
</gene>
<keyword evidence="2" id="KW-1185">Reference proteome</keyword>
<dbReference type="AlphaFoldDB" id="A0AAW1CF42"/>
<reference evidence="1 2" key="1">
    <citation type="submission" date="2022-12" db="EMBL/GenBank/DDBJ databases">
        <title>Chromosome-level genome assembly of true bugs.</title>
        <authorList>
            <person name="Ma L."/>
            <person name="Li H."/>
        </authorList>
    </citation>
    <scope>NUCLEOTIDE SEQUENCE [LARGE SCALE GENOMIC DNA]</scope>
    <source>
        <strain evidence="1">Lab_2022b</strain>
    </source>
</reference>
<evidence type="ECO:0000313" key="1">
    <source>
        <dbReference type="EMBL" id="KAK9496340.1"/>
    </source>
</evidence>
<proteinExistence type="predicted"/>
<name>A0AAW1CF42_9HEMI</name>
<evidence type="ECO:0000313" key="2">
    <source>
        <dbReference type="Proteomes" id="UP001461498"/>
    </source>
</evidence>
<sequence>MVYQTDNGGTDSDVENENVNDDICADDSLLPPDVQILKWIFCVQHKEDNSSDQWEKAQLNLEKSKKKICRVRKPYIRRYCCGCCQKGPCEREQAVKELFDFLKRMKQNITTSSCNAEGDASKCKYGSVQPAFVLAHLSTKLSEFQKRLKKSNCSRNSTCRLRRLIKYSQRSIVIQCIQGPSVNDLFTKTVRDVACIERLMKEVVPDAPKGCNCGRKLDRATPYTKLKRLSRTILDSFYNNNRENCMEYNDITDDTGIESLPEDSLASKSTDSLKEEKVNVKSYNPKEEVEPITKEELESNNIEVKDKHSQTDKLQSLTFENKEQLEVTALYVKYSRNRYINEIDQLPKLAINKIEDVYYTTEHDLDTNITNVTNNTQTYATRVDDFNVTTETITKENFENLNIKFSNDKSETKNSPGNSPFAEEVLSNIKRDIFLYGEKLATLFFNARNESV</sequence>
<organism evidence="1 2">
    <name type="scientific">Rhynocoris fuscipes</name>
    <dbReference type="NCBI Taxonomy" id="488301"/>
    <lineage>
        <taxon>Eukaryota</taxon>
        <taxon>Metazoa</taxon>
        <taxon>Ecdysozoa</taxon>
        <taxon>Arthropoda</taxon>
        <taxon>Hexapoda</taxon>
        <taxon>Insecta</taxon>
        <taxon>Pterygota</taxon>
        <taxon>Neoptera</taxon>
        <taxon>Paraneoptera</taxon>
        <taxon>Hemiptera</taxon>
        <taxon>Heteroptera</taxon>
        <taxon>Panheteroptera</taxon>
        <taxon>Cimicomorpha</taxon>
        <taxon>Reduviidae</taxon>
        <taxon>Harpactorinae</taxon>
        <taxon>Harpactorini</taxon>
        <taxon>Rhynocoris</taxon>
    </lineage>
</organism>
<accession>A0AAW1CF42</accession>